<dbReference type="KEGG" id="halt:IM660_14225"/>
<proteinExistence type="inferred from homology"/>
<evidence type="ECO:0000259" key="2">
    <source>
        <dbReference type="PROSITE" id="PS50125"/>
    </source>
</evidence>
<dbReference type="InterPro" id="IPR001054">
    <property type="entry name" value="A/G_cyclase"/>
</dbReference>
<evidence type="ECO:0000313" key="4">
    <source>
        <dbReference type="Proteomes" id="UP000593758"/>
    </source>
</evidence>
<dbReference type="PROSITE" id="PS50125">
    <property type="entry name" value="GUANYLATE_CYCLASE_2"/>
    <property type="match status" value="1"/>
</dbReference>
<reference evidence="3 4" key="1">
    <citation type="submission" date="2020-10" db="EMBL/GenBank/DDBJ databases">
        <title>Haloactinobacterium sp. RN3S43, a bacterium isolated from saline soil.</title>
        <authorList>
            <person name="Sun J.-Q."/>
        </authorList>
    </citation>
    <scope>NUCLEOTIDE SEQUENCE [LARGE SCALE GENOMIC DNA]</scope>
    <source>
        <strain evidence="3 4">RN3S43</strain>
    </source>
</reference>
<gene>
    <name evidence="3" type="ORF">IM660_14225</name>
</gene>
<organism evidence="3 4">
    <name type="scientific">Ruania alkalisoli</name>
    <dbReference type="NCBI Taxonomy" id="2779775"/>
    <lineage>
        <taxon>Bacteria</taxon>
        <taxon>Bacillati</taxon>
        <taxon>Actinomycetota</taxon>
        <taxon>Actinomycetes</taxon>
        <taxon>Micrococcales</taxon>
        <taxon>Ruaniaceae</taxon>
        <taxon>Ruania</taxon>
    </lineage>
</organism>
<dbReference type="SMART" id="SM00044">
    <property type="entry name" value="CYCc"/>
    <property type="match status" value="1"/>
</dbReference>
<evidence type="ECO:0000313" key="3">
    <source>
        <dbReference type="EMBL" id="QOR69807.1"/>
    </source>
</evidence>
<dbReference type="PANTHER" id="PTHR43081:SF1">
    <property type="entry name" value="ADENYLATE CYCLASE, TERMINAL-DIFFERENTIATION SPECIFIC"/>
    <property type="match status" value="1"/>
</dbReference>
<dbReference type="Gene3D" id="3.30.70.1230">
    <property type="entry name" value="Nucleotide cyclase"/>
    <property type="match status" value="1"/>
</dbReference>
<feature type="domain" description="Guanylate cyclase" evidence="2">
    <location>
        <begin position="183"/>
        <end position="290"/>
    </location>
</feature>
<dbReference type="EMBL" id="CP063169">
    <property type="protein sequence ID" value="QOR69807.1"/>
    <property type="molecule type" value="Genomic_DNA"/>
</dbReference>
<dbReference type="Proteomes" id="UP000593758">
    <property type="component" value="Chromosome"/>
</dbReference>
<dbReference type="PANTHER" id="PTHR43081">
    <property type="entry name" value="ADENYLATE CYCLASE, TERMINAL-DIFFERENTIATION SPECIFIC-RELATED"/>
    <property type="match status" value="1"/>
</dbReference>
<accession>A0A7M1SRP2</accession>
<dbReference type="CDD" id="cd07302">
    <property type="entry name" value="CHD"/>
    <property type="match status" value="1"/>
</dbReference>
<name>A0A7M1SRP2_9MICO</name>
<keyword evidence="4" id="KW-1185">Reference proteome</keyword>
<comment type="similarity">
    <text evidence="1">Belongs to the adenylyl cyclase class-3 family.</text>
</comment>
<dbReference type="InterPro" id="IPR029787">
    <property type="entry name" value="Nucleotide_cyclase"/>
</dbReference>
<sequence>MNEETDPSPEAAPSTLRRHEERLLGGPGTMTVEEFAAAAEVPQHLVRNYWRALGFADVPADSRPFTDADVTALRDLVDVVTEGGMSLTTAQDLVRALGHSMDRLVLWQVEALVQDATVRYSLDDVSARLVVLDRLVELSPMLREQLDYAWRRQLVALLGRIDKDVALLGNEAPDPGQLPLERAVGFIDIVSYTTRAADMDRAALTTLVQDFETVARDVVAQHGGRVVKTIGDAVLFVADDLLTGVRTATGLVGAMAERDLPVRGSVVWGRVLSRSGDIFGPVVNLASRLTDIADPGSVLMDDVSAALLEGDSTAQGVVLEPLAGRAVPGLGEVHPVLVRRREMNEG</sequence>
<evidence type="ECO:0000256" key="1">
    <source>
        <dbReference type="ARBA" id="ARBA00005381"/>
    </source>
</evidence>
<dbReference type="RefSeq" id="WP_193496458.1">
    <property type="nucleotide sequence ID" value="NZ_CP063169.1"/>
</dbReference>
<dbReference type="SUPFAM" id="SSF55073">
    <property type="entry name" value="Nucleotide cyclase"/>
    <property type="match status" value="1"/>
</dbReference>
<dbReference type="AlphaFoldDB" id="A0A7M1SRP2"/>
<protein>
    <submittedName>
        <fullName evidence="3">Adenylate/guanylate cyclase domain-containing protein</fullName>
    </submittedName>
</protein>
<dbReference type="InterPro" id="IPR050697">
    <property type="entry name" value="Adenylyl/Guanylyl_Cyclase_3/4"/>
</dbReference>
<dbReference type="GO" id="GO:0004016">
    <property type="term" value="F:adenylate cyclase activity"/>
    <property type="evidence" value="ECO:0007669"/>
    <property type="project" value="UniProtKB-ARBA"/>
</dbReference>
<dbReference type="GO" id="GO:0035556">
    <property type="term" value="P:intracellular signal transduction"/>
    <property type="evidence" value="ECO:0007669"/>
    <property type="project" value="InterPro"/>
</dbReference>
<dbReference type="GO" id="GO:0009190">
    <property type="term" value="P:cyclic nucleotide biosynthetic process"/>
    <property type="evidence" value="ECO:0007669"/>
    <property type="project" value="InterPro"/>
</dbReference>